<evidence type="ECO:0000313" key="3">
    <source>
        <dbReference type="Proteomes" id="UP000660668"/>
    </source>
</evidence>
<gene>
    <name evidence="2" type="ORF">ISU10_09905</name>
</gene>
<evidence type="ECO:0000313" key="2">
    <source>
        <dbReference type="EMBL" id="MBF4768081.1"/>
    </source>
</evidence>
<feature type="domain" description="SnoaL-like" evidence="1">
    <location>
        <begin position="10"/>
        <end position="115"/>
    </location>
</feature>
<dbReference type="InterPro" id="IPR032710">
    <property type="entry name" value="NTF2-like_dom_sf"/>
</dbReference>
<dbReference type="EMBL" id="JADKPO010000011">
    <property type="protein sequence ID" value="MBF4768081.1"/>
    <property type="molecule type" value="Genomic_DNA"/>
</dbReference>
<dbReference type="RefSeq" id="WP_194696237.1">
    <property type="nucleotide sequence ID" value="NZ_JADKPO010000011.1"/>
</dbReference>
<name>A0A930VNU5_9ACTN</name>
<dbReference type="Proteomes" id="UP000660668">
    <property type="component" value="Unassembled WGS sequence"/>
</dbReference>
<reference evidence="2" key="1">
    <citation type="submission" date="2020-11" db="EMBL/GenBank/DDBJ databases">
        <title>Nocardioides cynanchi sp. nov., isolated from soil of rhizosphere of Cynanchum wilfordii.</title>
        <authorList>
            <person name="Lee J.-S."/>
            <person name="Suh M.K."/>
            <person name="Kim J.-S."/>
        </authorList>
    </citation>
    <scope>NUCLEOTIDE SEQUENCE</scope>
    <source>
        <strain evidence="2">KCTC 19276</strain>
    </source>
</reference>
<protein>
    <submittedName>
        <fullName evidence="2">Nuclear transport factor 2 family protein</fullName>
    </submittedName>
</protein>
<dbReference type="Gene3D" id="3.10.450.50">
    <property type="match status" value="1"/>
</dbReference>
<organism evidence="2 3">
    <name type="scientific">Nocardioides agariphilus</name>
    <dbReference type="NCBI Taxonomy" id="433664"/>
    <lineage>
        <taxon>Bacteria</taxon>
        <taxon>Bacillati</taxon>
        <taxon>Actinomycetota</taxon>
        <taxon>Actinomycetes</taxon>
        <taxon>Propionibacteriales</taxon>
        <taxon>Nocardioidaceae</taxon>
        <taxon>Nocardioides</taxon>
    </lineage>
</organism>
<evidence type="ECO:0000259" key="1">
    <source>
        <dbReference type="Pfam" id="PF12680"/>
    </source>
</evidence>
<dbReference type="AlphaFoldDB" id="A0A930VNU5"/>
<sequence length="127" mass="14369">MTTADIDVLTDLLAAFNAHDLDHIMTFFSEDCVLETPRGASEWGTRFTGPAEVREGLAQRFRGLPDVHYGEDEHWISGNRGVSRWLLTGTTPDGERVSVRGCDLFDLADDGRIRRKDSYWKIVEPSR</sequence>
<keyword evidence="3" id="KW-1185">Reference proteome</keyword>
<proteinExistence type="predicted"/>
<accession>A0A930VNU5</accession>
<dbReference type="InterPro" id="IPR037401">
    <property type="entry name" value="SnoaL-like"/>
</dbReference>
<dbReference type="Pfam" id="PF12680">
    <property type="entry name" value="SnoaL_2"/>
    <property type="match status" value="1"/>
</dbReference>
<comment type="caution">
    <text evidence="2">The sequence shown here is derived from an EMBL/GenBank/DDBJ whole genome shotgun (WGS) entry which is preliminary data.</text>
</comment>
<dbReference type="SUPFAM" id="SSF54427">
    <property type="entry name" value="NTF2-like"/>
    <property type="match status" value="1"/>
</dbReference>